<dbReference type="EMBL" id="LT906449">
    <property type="protein sequence ID" value="SNV16168.1"/>
    <property type="molecule type" value="Genomic_DNA"/>
</dbReference>
<dbReference type="KEGG" id="chg:AXF12_09535"/>
<evidence type="ECO:0008006" key="5">
    <source>
        <dbReference type="Google" id="ProtNLM"/>
    </source>
</evidence>
<dbReference type="EMBL" id="CP014227">
    <property type="protein sequence ID" value="AMD85731.1"/>
    <property type="molecule type" value="Genomic_DNA"/>
</dbReference>
<protein>
    <recommendedName>
        <fullName evidence="5">Hemagglutinin</fullName>
    </recommendedName>
</protein>
<reference evidence="1 3" key="1">
    <citation type="submission" date="2016-02" db="EMBL/GenBank/DDBJ databases">
        <authorList>
            <person name="Holder M.E."/>
            <person name="Ajami N.J."/>
            <person name="Petrosino J.F."/>
        </authorList>
    </citation>
    <scope>NUCLEOTIDE SEQUENCE [LARGE SCALE GENOMIC DNA]</scope>
    <source>
        <strain evidence="1 3">CCUG 32990</strain>
    </source>
</reference>
<keyword evidence="3" id="KW-1185">Reference proteome</keyword>
<organism evidence="2 4">
    <name type="scientific">Capnocytophaga haemolytica</name>
    <dbReference type="NCBI Taxonomy" id="45243"/>
    <lineage>
        <taxon>Bacteria</taxon>
        <taxon>Pseudomonadati</taxon>
        <taxon>Bacteroidota</taxon>
        <taxon>Flavobacteriia</taxon>
        <taxon>Flavobacteriales</taxon>
        <taxon>Flavobacteriaceae</taxon>
        <taxon>Capnocytophaga</taxon>
    </lineage>
</organism>
<dbReference type="InterPro" id="IPR046228">
    <property type="entry name" value="DUF6261"/>
</dbReference>
<dbReference type="AlphaFoldDB" id="A0AAX2H176"/>
<dbReference type="Pfam" id="PF19775">
    <property type="entry name" value="DUF6261"/>
    <property type="match status" value="1"/>
</dbReference>
<evidence type="ECO:0000313" key="3">
    <source>
        <dbReference type="Proteomes" id="UP000065822"/>
    </source>
</evidence>
<proteinExistence type="predicted"/>
<evidence type="ECO:0000313" key="4">
    <source>
        <dbReference type="Proteomes" id="UP000215539"/>
    </source>
</evidence>
<accession>A0AAX2H176</accession>
<evidence type="ECO:0000313" key="2">
    <source>
        <dbReference type="EMBL" id="SNV16168.1"/>
    </source>
</evidence>
<sequence length="245" mass="28264">MKKNKLVSLDYRRLYNSEFSQFFTRLVDDFDKSGLNLEEDESLKAMLATLKSKIPVYDKALEQIKTKEESKALSKLDLLRDDAVQALHYSILPYKKTKKDDLQKAYHAISIVLEEYKGLKGEAYEQETKDIDILVSKLKGSDLAPHLASLKIDHFVDELEQANKEFKELFSQRSVQGFQKESYNIKELRAELGDLYKKFATYTLAMAEVKGNEFFTKALGVVNNSRKYFSDTMARRQPSSNKKNS</sequence>
<dbReference type="RefSeq" id="WP_066430605.1">
    <property type="nucleotide sequence ID" value="NZ_CP014227.1"/>
</dbReference>
<reference evidence="2 4" key="2">
    <citation type="submission" date="2017-06" db="EMBL/GenBank/DDBJ databases">
        <authorList>
            <consortium name="Pathogen Informatics"/>
        </authorList>
    </citation>
    <scope>NUCLEOTIDE SEQUENCE [LARGE SCALE GENOMIC DNA]</scope>
    <source>
        <strain evidence="2 4">NCTC12947</strain>
    </source>
</reference>
<dbReference type="Proteomes" id="UP000215539">
    <property type="component" value="Chromosome 1"/>
</dbReference>
<name>A0AAX2H176_9FLAO</name>
<gene>
    <name evidence="1" type="ORF">AXF12_09535</name>
    <name evidence="2" type="ORF">SAMEA44541418_02254</name>
</gene>
<dbReference type="Proteomes" id="UP000065822">
    <property type="component" value="Chromosome"/>
</dbReference>
<evidence type="ECO:0000313" key="1">
    <source>
        <dbReference type="EMBL" id="AMD85731.1"/>
    </source>
</evidence>